<dbReference type="PANTHER" id="PTHR21624:SF1">
    <property type="entry name" value="ALKYLGLYCEROL MONOOXYGENASE"/>
    <property type="match status" value="1"/>
</dbReference>
<evidence type="ECO:0000256" key="14">
    <source>
        <dbReference type="SAM" id="Phobius"/>
    </source>
</evidence>
<protein>
    <recommendedName>
        <fullName evidence="12">Alkylglycerol monooxygenase</fullName>
        <ecNumber evidence="11">1.14.16.5</ecNumber>
    </recommendedName>
</protein>
<evidence type="ECO:0000256" key="5">
    <source>
        <dbReference type="ARBA" id="ARBA00022989"/>
    </source>
</evidence>
<dbReference type="InterPro" id="IPR051689">
    <property type="entry name" value="Sterol_desaturase/TMEM195"/>
</dbReference>
<feature type="transmembrane region" description="Helical" evidence="14">
    <location>
        <begin position="328"/>
        <end position="346"/>
    </location>
</feature>
<evidence type="ECO:0000256" key="11">
    <source>
        <dbReference type="ARBA" id="ARBA00039026"/>
    </source>
</evidence>
<feature type="transmembrane region" description="Helical" evidence="14">
    <location>
        <begin position="107"/>
        <end position="123"/>
    </location>
</feature>
<proteinExistence type="inferred from homology"/>
<evidence type="ECO:0000256" key="2">
    <source>
        <dbReference type="ARBA" id="ARBA00004477"/>
    </source>
</evidence>
<comment type="caution">
    <text evidence="16">The sequence shown here is derived from an EMBL/GenBank/DDBJ whole genome shotgun (WGS) entry which is preliminary data.</text>
</comment>
<dbReference type="Pfam" id="PF04116">
    <property type="entry name" value="FA_hydroxylase"/>
    <property type="match status" value="1"/>
</dbReference>
<evidence type="ECO:0000256" key="9">
    <source>
        <dbReference type="ARBA" id="ARBA00023136"/>
    </source>
</evidence>
<reference evidence="16" key="1">
    <citation type="submission" date="2021-02" db="EMBL/GenBank/DDBJ databases">
        <authorList>
            <person name="Nowell W R."/>
        </authorList>
    </citation>
    <scope>NUCLEOTIDE SEQUENCE</scope>
</reference>
<feature type="transmembrane region" description="Helical" evidence="14">
    <location>
        <begin position="521"/>
        <end position="541"/>
    </location>
</feature>
<keyword evidence="7" id="KW-0408">Iron</keyword>
<evidence type="ECO:0000256" key="4">
    <source>
        <dbReference type="ARBA" id="ARBA00022824"/>
    </source>
</evidence>
<keyword evidence="9 14" id="KW-0472">Membrane</keyword>
<dbReference type="PANTHER" id="PTHR21624">
    <property type="entry name" value="STEROL DESATURASE-RELATED PROTEIN"/>
    <property type="match status" value="1"/>
</dbReference>
<dbReference type="EMBL" id="CAJOBF010002423">
    <property type="protein sequence ID" value="CAF4033254.1"/>
    <property type="molecule type" value="Genomic_DNA"/>
</dbReference>
<dbReference type="EC" id="1.14.16.5" evidence="11"/>
<evidence type="ECO:0000256" key="12">
    <source>
        <dbReference type="ARBA" id="ARBA00040992"/>
    </source>
</evidence>
<dbReference type="Pfam" id="PF24858">
    <property type="entry name" value="AGMP_C"/>
    <property type="match status" value="1"/>
</dbReference>
<feature type="domain" description="DED" evidence="15">
    <location>
        <begin position="437"/>
        <end position="500"/>
    </location>
</feature>
<dbReference type="Gene3D" id="1.10.533.10">
    <property type="entry name" value="Death Domain, Fas"/>
    <property type="match status" value="1"/>
</dbReference>
<dbReference type="GO" id="GO:0050479">
    <property type="term" value="F:glyceryl-ether monooxygenase activity"/>
    <property type="evidence" value="ECO:0007669"/>
    <property type="project" value="UniProtKB-EC"/>
</dbReference>
<feature type="transmembrane region" description="Helical" evidence="14">
    <location>
        <begin position="358"/>
        <end position="376"/>
    </location>
</feature>
<evidence type="ECO:0000313" key="18">
    <source>
        <dbReference type="Proteomes" id="UP000663866"/>
    </source>
</evidence>
<dbReference type="InterPro" id="IPR006694">
    <property type="entry name" value="Fatty_acid_hydroxylase"/>
</dbReference>
<keyword evidence="6" id="KW-0560">Oxidoreductase</keyword>
<evidence type="ECO:0000313" key="16">
    <source>
        <dbReference type="EMBL" id="CAF3968718.1"/>
    </source>
</evidence>
<dbReference type="GO" id="GO:0005506">
    <property type="term" value="F:iron ion binding"/>
    <property type="evidence" value="ECO:0007669"/>
    <property type="project" value="InterPro"/>
</dbReference>
<keyword evidence="3 14" id="KW-0812">Transmembrane</keyword>
<keyword evidence="4" id="KW-0256">Endoplasmic reticulum</keyword>
<feature type="transmembrane region" description="Helical" evidence="14">
    <location>
        <begin position="412"/>
        <end position="432"/>
    </location>
</feature>
<evidence type="ECO:0000256" key="1">
    <source>
        <dbReference type="ARBA" id="ARBA00001962"/>
    </source>
</evidence>
<keyword evidence="18" id="KW-1185">Reference proteome</keyword>
<dbReference type="GO" id="GO:0006643">
    <property type="term" value="P:membrane lipid metabolic process"/>
    <property type="evidence" value="ECO:0007669"/>
    <property type="project" value="TreeGrafter"/>
</dbReference>
<evidence type="ECO:0000256" key="6">
    <source>
        <dbReference type="ARBA" id="ARBA00023002"/>
    </source>
</evidence>
<dbReference type="GO" id="GO:0008610">
    <property type="term" value="P:lipid biosynthetic process"/>
    <property type="evidence" value="ECO:0007669"/>
    <property type="project" value="InterPro"/>
</dbReference>
<evidence type="ECO:0000256" key="3">
    <source>
        <dbReference type="ARBA" id="ARBA00022692"/>
    </source>
</evidence>
<dbReference type="InterPro" id="IPR001875">
    <property type="entry name" value="DED_dom"/>
</dbReference>
<evidence type="ECO:0000256" key="7">
    <source>
        <dbReference type="ARBA" id="ARBA00023004"/>
    </source>
</evidence>
<evidence type="ECO:0000256" key="10">
    <source>
        <dbReference type="ARBA" id="ARBA00038190"/>
    </source>
</evidence>
<dbReference type="PROSITE" id="PS50168">
    <property type="entry name" value="DED"/>
    <property type="match status" value="1"/>
</dbReference>
<comment type="cofactor">
    <cofactor evidence="1">
        <name>Fe cation</name>
        <dbReference type="ChEBI" id="CHEBI:24875"/>
    </cofactor>
</comment>
<dbReference type="Proteomes" id="UP000663842">
    <property type="component" value="Unassembled WGS sequence"/>
</dbReference>
<keyword evidence="8" id="KW-0443">Lipid metabolism</keyword>
<feature type="transmembrane region" description="Helical" evidence="14">
    <location>
        <begin position="388"/>
        <end position="406"/>
    </location>
</feature>
<evidence type="ECO:0000313" key="17">
    <source>
        <dbReference type="EMBL" id="CAF4033254.1"/>
    </source>
</evidence>
<gene>
    <name evidence="16" type="ORF">OVN521_LOCUS13240</name>
    <name evidence="17" type="ORF">UXM345_LOCUS18136</name>
</gene>
<comment type="similarity">
    <text evidence="10">Belongs to the sterol desaturase family. TMEM195 subfamily.</text>
</comment>
<dbReference type="SUPFAM" id="SSF47986">
    <property type="entry name" value="DEATH domain"/>
    <property type="match status" value="1"/>
</dbReference>
<evidence type="ECO:0000259" key="15">
    <source>
        <dbReference type="PROSITE" id="PS50168"/>
    </source>
</evidence>
<comment type="subcellular location">
    <subcellularLocation>
        <location evidence="2">Endoplasmic reticulum membrane</location>
        <topology evidence="2">Multi-pass membrane protein</topology>
    </subcellularLocation>
</comment>
<organism evidence="16 18">
    <name type="scientific">Rotaria magnacalcarata</name>
    <dbReference type="NCBI Taxonomy" id="392030"/>
    <lineage>
        <taxon>Eukaryota</taxon>
        <taxon>Metazoa</taxon>
        <taxon>Spiralia</taxon>
        <taxon>Gnathifera</taxon>
        <taxon>Rotifera</taxon>
        <taxon>Eurotatoria</taxon>
        <taxon>Bdelloidea</taxon>
        <taxon>Philodinida</taxon>
        <taxon>Philodinidae</taxon>
        <taxon>Rotaria</taxon>
    </lineage>
</organism>
<evidence type="ECO:0000256" key="8">
    <source>
        <dbReference type="ARBA" id="ARBA00023098"/>
    </source>
</evidence>
<dbReference type="AlphaFoldDB" id="A0A819LW40"/>
<comment type="catalytic activity">
    <reaction evidence="13">
        <text>1-O-(1,2-saturated-alkyl)-sn-glycerol + (6R)-L-erythro-5,6,7,8-tetrahydrobiopterin + O2 = a 1-(1-hydroxyalkyl)-sn-glycerol + (6R)-L-erythro-6,7-dihydrobiopterin + H2O</text>
        <dbReference type="Rhea" id="RHEA:36255"/>
        <dbReference type="ChEBI" id="CHEBI:15377"/>
        <dbReference type="ChEBI" id="CHEBI:15379"/>
        <dbReference type="ChEBI" id="CHEBI:43120"/>
        <dbReference type="ChEBI" id="CHEBI:59560"/>
        <dbReference type="ChEBI" id="CHEBI:73418"/>
        <dbReference type="ChEBI" id="CHEBI:83957"/>
        <dbReference type="EC" id="1.14.16.5"/>
    </reaction>
</comment>
<evidence type="ECO:0000256" key="13">
    <source>
        <dbReference type="ARBA" id="ARBA00047556"/>
    </source>
</evidence>
<accession>A0A819LW40</accession>
<dbReference type="EMBL" id="CAJOBG010001916">
    <property type="protein sequence ID" value="CAF3968718.1"/>
    <property type="molecule type" value="Genomic_DNA"/>
</dbReference>
<sequence length="658" mass="76297">MASTLTSFRAMFYLLWPSETYFERVEDVPDYVVKAVEMFFVLQLIEFFIILYQRKPVPRLNDTFGSVAAGVISRIPKLFFQSIELTTYVWVYNNVHILPRLSWNSPVTYWVTFLGVDLAYYWLHRLAHEVNLFWASHQTHHSAENYNLSTALRQATLQSYISWIFYLPLALVVPPPIFLIHTQMNLLYQFWIHTDVISNLGPFEYILNTPSHHRVHHGRNPYCIDKNYAGVFIVWDRLFGTFAAERNDEPIAYGLIHPIKTFDPIDTQLGHLEYICKQFFKVEGWENKLSLIWKGPGWQPGLPRLGSTNFPEVKFPVRVYHPNVSSELSIYTFSHFLYVLMQYSAVLKYSKNYSTPALLFYTIILIFTLKTFGAIFDQKKHALYYERIRLILMLILPRLTIVQSLFVLQTHLFVQIAILLSFLATFCFTQVAPPENNISDYLSDDDRRRLHFILGDTIPRHLRDDPTLSGTLSLLESLCDQAKISEQDFNCLIHAFNEINCHKNLICVKQTLKSRLTIGQLVLFSFNIVSIFTFIILMVFLTKPKHSMSDILLIKSGNIYGNSASADAFNDAQDRQLTFTDRIVNINAGWTSDTLDYATFLYSNNRSMQHDRATYCYSPYTSKFSLNSDESIIGVTIYTVTRLIDNLYARNGSYLVVG</sequence>
<name>A0A819LW40_9BILA</name>
<dbReference type="GO" id="GO:0005789">
    <property type="term" value="C:endoplasmic reticulum membrane"/>
    <property type="evidence" value="ECO:0007669"/>
    <property type="project" value="UniProtKB-SubCell"/>
</dbReference>
<feature type="transmembrane region" description="Helical" evidence="14">
    <location>
        <begin position="160"/>
        <end position="180"/>
    </location>
</feature>
<dbReference type="InterPro" id="IPR056853">
    <property type="entry name" value="AGMP_C"/>
</dbReference>
<keyword evidence="5 14" id="KW-1133">Transmembrane helix</keyword>
<dbReference type="Proteomes" id="UP000663866">
    <property type="component" value="Unassembled WGS sequence"/>
</dbReference>
<dbReference type="GO" id="GO:0042981">
    <property type="term" value="P:regulation of apoptotic process"/>
    <property type="evidence" value="ECO:0007669"/>
    <property type="project" value="InterPro"/>
</dbReference>
<dbReference type="InterPro" id="IPR011029">
    <property type="entry name" value="DEATH-like_dom_sf"/>
</dbReference>